<proteinExistence type="predicted"/>
<organism evidence="4 5">
    <name type="scientific">Klebsiella michiganensis (strain ATCC 8724 / DSM 4798 / JCM 20051 / NBRC 3318 / NRRL B-199 / KCTC 1686 / BUCSAV 143 / CCM 1901)</name>
    <dbReference type="NCBI Taxonomy" id="1006551"/>
    <lineage>
        <taxon>Bacteria</taxon>
        <taxon>Pseudomonadati</taxon>
        <taxon>Pseudomonadota</taxon>
        <taxon>Gammaproteobacteria</taxon>
        <taxon>Enterobacterales</taxon>
        <taxon>Enterobacteriaceae</taxon>
        <taxon>Klebsiella/Raoultella group</taxon>
        <taxon>Klebsiella</taxon>
    </lineage>
</organism>
<sequence length="160" mass="17501">MYTIAATPLNHPDLTALIAELDAYQQTLYPAESNHLIDLSALPAASVIALIIRDGQHRAVGCGAIVLGEEGIGEMKRVFIHPAHRGQQLGEKLLAALEKEAINRECHTVRLETGIHQHAAVALYTRNGYQTRSAFAPYQPDPLSIFMEKLLLVDLRSAAL</sequence>
<dbReference type="KEGG" id="kox:KOX_21265"/>
<accession>A0A0H3HEN6</accession>
<dbReference type="SUPFAM" id="SSF55729">
    <property type="entry name" value="Acyl-CoA N-acyltransferases (Nat)"/>
    <property type="match status" value="1"/>
</dbReference>
<gene>
    <name evidence="4" type="ordered locus">KOX_21265</name>
</gene>
<name>A0A0H3HEN6_KLEM8</name>
<dbReference type="InterPro" id="IPR050832">
    <property type="entry name" value="Bact_Acetyltransf"/>
</dbReference>
<dbReference type="PANTHER" id="PTHR43877:SF2">
    <property type="entry name" value="AMINOALKYLPHOSPHONATE N-ACETYLTRANSFERASE-RELATED"/>
    <property type="match status" value="1"/>
</dbReference>
<dbReference type="RefSeq" id="WP_014229488.1">
    <property type="nucleotide sequence ID" value="NC_016612.1"/>
</dbReference>
<keyword evidence="2" id="KW-0012">Acyltransferase</keyword>
<evidence type="ECO:0000313" key="5">
    <source>
        <dbReference type="Proteomes" id="UP000007843"/>
    </source>
</evidence>
<dbReference type="AlphaFoldDB" id="A0A0H3HEN6"/>
<dbReference type="PANTHER" id="PTHR43877">
    <property type="entry name" value="AMINOALKYLPHOSPHONATE N-ACETYLTRANSFERASE-RELATED-RELATED"/>
    <property type="match status" value="1"/>
</dbReference>
<evidence type="ECO:0000259" key="3">
    <source>
        <dbReference type="PROSITE" id="PS51186"/>
    </source>
</evidence>
<dbReference type="Pfam" id="PF00583">
    <property type="entry name" value="Acetyltransf_1"/>
    <property type="match status" value="1"/>
</dbReference>
<dbReference type="InterPro" id="IPR000182">
    <property type="entry name" value="GNAT_dom"/>
</dbReference>
<dbReference type="GeneID" id="66559686"/>
<dbReference type="CDD" id="cd04301">
    <property type="entry name" value="NAT_SF"/>
    <property type="match status" value="1"/>
</dbReference>
<evidence type="ECO:0000256" key="2">
    <source>
        <dbReference type="ARBA" id="ARBA00023315"/>
    </source>
</evidence>
<evidence type="ECO:0000256" key="1">
    <source>
        <dbReference type="ARBA" id="ARBA00022679"/>
    </source>
</evidence>
<dbReference type="Gene3D" id="3.40.630.30">
    <property type="match status" value="1"/>
</dbReference>
<dbReference type="Proteomes" id="UP000007843">
    <property type="component" value="Chromosome"/>
</dbReference>
<feature type="domain" description="N-acetyltransferase" evidence="3">
    <location>
        <begin position="4"/>
        <end position="152"/>
    </location>
</feature>
<dbReference type="InterPro" id="IPR016181">
    <property type="entry name" value="Acyl_CoA_acyltransferase"/>
</dbReference>
<dbReference type="PATRIC" id="fig|1006551.4.peg.4260"/>
<protein>
    <submittedName>
        <fullName evidence="4">GCN5-related N-acetyltransferase</fullName>
    </submittedName>
</protein>
<dbReference type="PROSITE" id="PS51186">
    <property type="entry name" value="GNAT"/>
    <property type="match status" value="1"/>
</dbReference>
<evidence type="ECO:0000313" key="4">
    <source>
        <dbReference type="EMBL" id="AEX05973.1"/>
    </source>
</evidence>
<dbReference type="HOGENOM" id="CLU_013985_11_8_6"/>
<reference evidence="4 5" key="1">
    <citation type="journal article" date="2012" name="J. Bacteriol.">
        <title>Complete genome sequence of Klebsiella oxytoca KCTC 1686, used in production of 2,3-butanediol.</title>
        <authorList>
            <person name="Shin S.H."/>
            <person name="Kim S."/>
            <person name="Kim J.Y."/>
            <person name="Lee S."/>
            <person name="Um Y."/>
            <person name="Oh M.K."/>
            <person name="Kim Y.R."/>
            <person name="Lee J."/>
            <person name="Yang K.S."/>
        </authorList>
    </citation>
    <scope>NUCLEOTIDE SEQUENCE [LARGE SCALE GENOMIC DNA]</scope>
    <source>
        <strain evidence="5">ATCC 8724 / DSM 4798 / JCM 20051 / NBRC 3318 / NRRL B-199 / KCTC 1686</strain>
    </source>
</reference>
<dbReference type="EMBL" id="CP003218">
    <property type="protein sequence ID" value="AEX05973.1"/>
    <property type="molecule type" value="Genomic_DNA"/>
</dbReference>
<dbReference type="GO" id="GO:0016747">
    <property type="term" value="F:acyltransferase activity, transferring groups other than amino-acyl groups"/>
    <property type="evidence" value="ECO:0007669"/>
    <property type="project" value="InterPro"/>
</dbReference>
<keyword evidence="1 4" id="KW-0808">Transferase</keyword>